<evidence type="ECO:0000259" key="13">
    <source>
        <dbReference type="PROSITE" id="PS50156"/>
    </source>
</evidence>
<evidence type="ECO:0000256" key="9">
    <source>
        <dbReference type="ARBA" id="ARBA00023136"/>
    </source>
</evidence>
<dbReference type="NCBIfam" id="TIGR00533">
    <property type="entry name" value="HMG_CoA_R_NADP"/>
    <property type="match status" value="1"/>
</dbReference>
<dbReference type="EC" id="1.1.1.34" evidence="12"/>
<name>A0A9X0D647_9CNID</name>
<accession>A0A9X0D647</accession>
<evidence type="ECO:0000256" key="6">
    <source>
        <dbReference type="ARBA" id="ARBA00022857"/>
    </source>
</evidence>
<comment type="caution">
    <text evidence="14">The sequence shown here is derived from an EMBL/GenBank/DDBJ whole genome shotgun (WGS) entry which is preliminary data.</text>
</comment>
<evidence type="ECO:0000256" key="8">
    <source>
        <dbReference type="ARBA" id="ARBA00023002"/>
    </source>
</evidence>
<dbReference type="GO" id="GO:0050661">
    <property type="term" value="F:NADP binding"/>
    <property type="evidence" value="ECO:0007669"/>
    <property type="project" value="InterPro"/>
</dbReference>
<sequence length="912" mass="98826">MSQSGIYGLFYYHGRQCSYRPVEVLLVCITGTVCLLTLNIYDATHSVSQQNQSSGEKISLPAGFHVGPTSYFLALVCIYIQCKQLIHQGSSYILGFVSVFAIFSCVVFSSIVANLYGRDVWVVREALPYFFLLSDFNTASSLVKHTLQSATYDAVPGRIAESIASLGPTVTLNTLVGTLVIGIGTLSGVTELETICQFGCLSLVTHYVIFMTFFPACLSLFLELCTGRGRSTPRWQLDSTDGAPVEELEPNPVVQGVKLIMSTGLMLIHGHRWFMVRSDNNYENAYNDAAVEESWFQRFLAGNTEQIVVLVFAVGLAIRYLLMDNEDRIYDHVEQKQKVTSLEHKVSFTVGTEDQVEDCEQACSSQNTDQQETSALFTELKNASEKSMTSQKVVRTKSDLNSLSRKGRIDEEFQKDSSGGRMKVLDRRRTVSEGHCPDDSCESSDDSLHLPGLIRIDSSPPRMEHKERSLEKCKRMLKQPDGVFSLTDKEIQMLVESKVIPGYQLEKVLQDPARAVKIRRNVVLKKLPAAVDLVDLPCDHYDYSDVVGACCENVIGYMPVPVGVAGPLLLNGENYHVPMATTEGCLVASTNRGCRALLLSGGVRSSVFADGMTRGPVVRFPSALLASDVKLWLEEETNFMEIKQVFDSTSRFARLQSVKGVIAGRLLFIRFVATTGDAMGMNMLSKGTEKALSCLQGHFPTLEVLSLSGNVCTDKKATAINWIEGRGKSVVCEAIVPGRVVQKVLKTTVSALTELNVSKNLVGSAMAGAIGGFNAHAANIVTAIFIATGQDPAQCVSSGNCITLLEPCGPTKEDLYISCTMPSLEVGTVGGGTILGPQSACLKMLGVGGANKSEPGKNSTKLAQIVCSTVLAGELSLLSALAAGDLVKSHLSLNRSTVNLLAEDASKNCAVL</sequence>
<dbReference type="PROSITE" id="PS50065">
    <property type="entry name" value="HMG_COA_REDUCTASE_4"/>
    <property type="match status" value="1"/>
</dbReference>
<feature type="transmembrane region" description="Helical" evidence="12">
    <location>
        <begin position="21"/>
        <end position="41"/>
    </location>
</feature>
<dbReference type="PROSITE" id="PS00066">
    <property type="entry name" value="HMG_COA_REDUCTASE_1"/>
    <property type="match status" value="1"/>
</dbReference>
<dbReference type="Proteomes" id="UP001163046">
    <property type="component" value="Unassembled WGS sequence"/>
</dbReference>
<organism evidence="14 15">
    <name type="scientific">Desmophyllum pertusum</name>
    <dbReference type="NCBI Taxonomy" id="174260"/>
    <lineage>
        <taxon>Eukaryota</taxon>
        <taxon>Metazoa</taxon>
        <taxon>Cnidaria</taxon>
        <taxon>Anthozoa</taxon>
        <taxon>Hexacorallia</taxon>
        <taxon>Scleractinia</taxon>
        <taxon>Caryophylliina</taxon>
        <taxon>Caryophylliidae</taxon>
        <taxon>Desmophyllum</taxon>
    </lineage>
</organism>
<keyword evidence="4 12" id="KW-0812">Transmembrane</keyword>
<evidence type="ECO:0000256" key="3">
    <source>
        <dbReference type="ARBA" id="ARBA00007661"/>
    </source>
</evidence>
<dbReference type="PROSITE" id="PS50156">
    <property type="entry name" value="SSD"/>
    <property type="match status" value="1"/>
</dbReference>
<evidence type="ECO:0000256" key="1">
    <source>
        <dbReference type="ARBA" id="ARBA00004477"/>
    </source>
</evidence>
<dbReference type="InterPro" id="IPR053958">
    <property type="entry name" value="HMGCR/SNAP/NPC1-like_SSD"/>
</dbReference>
<keyword evidence="9 12" id="KW-0472">Membrane</keyword>
<proteinExistence type="inferred from homology"/>
<dbReference type="OrthoDB" id="310654at2759"/>
<dbReference type="FunFam" id="1.10.3270.10:FF:000001">
    <property type="entry name" value="3-hydroxy-3-methylglutaryl coenzyme A reductase"/>
    <property type="match status" value="1"/>
</dbReference>
<comment type="catalytic activity">
    <reaction evidence="11">
        <text>(R)-mevalonate + 2 NADP(+) + CoA = (3S)-3-hydroxy-3-methylglutaryl-CoA + 2 NADPH + 2 H(+)</text>
        <dbReference type="Rhea" id="RHEA:15989"/>
        <dbReference type="ChEBI" id="CHEBI:15378"/>
        <dbReference type="ChEBI" id="CHEBI:36464"/>
        <dbReference type="ChEBI" id="CHEBI:43074"/>
        <dbReference type="ChEBI" id="CHEBI:57287"/>
        <dbReference type="ChEBI" id="CHEBI:57783"/>
        <dbReference type="ChEBI" id="CHEBI:58349"/>
        <dbReference type="EC" id="1.1.1.34"/>
    </reaction>
    <physiologicalReaction direction="right-to-left" evidence="11">
        <dbReference type="Rhea" id="RHEA:15991"/>
    </physiologicalReaction>
</comment>
<dbReference type="FunFam" id="3.90.770.10:FF:000002">
    <property type="entry name" value="3-hydroxy-3-methylglutaryl coenzyme A reductase"/>
    <property type="match status" value="1"/>
</dbReference>
<dbReference type="InterPro" id="IPR009029">
    <property type="entry name" value="HMG_CoA_Rdtase_sub-bd_dom_sf"/>
</dbReference>
<keyword evidence="15" id="KW-1185">Reference proteome</keyword>
<dbReference type="InterPro" id="IPR002202">
    <property type="entry name" value="HMG_CoA_Rdtase"/>
</dbReference>
<protein>
    <recommendedName>
        <fullName evidence="12">3-hydroxy-3-methylglutaryl coenzyme A reductase</fullName>
        <shortName evidence="12">HMG-CoA reductase</shortName>
        <ecNumber evidence="12">1.1.1.34</ecNumber>
    </recommendedName>
</protein>
<dbReference type="PRINTS" id="PR00071">
    <property type="entry name" value="HMGCOARDTASE"/>
</dbReference>
<evidence type="ECO:0000256" key="11">
    <source>
        <dbReference type="ARBA" id="ARBA00049909"/>
    </source>
</evidence>
<dbReference type="Gene3D" id="1.10.3270.10">
    <property type="entry name" value="HMGR, N-terminal domain"/>
    <property type="match status" value="1"/>
</dbReference>
<dbReference type="PANTHER" id="PTHR10572">
    <property type="entry name" value="3-HYDROXY-3-METHYLGLUTARYL-COENZYME A REDUCTASE"/>
    <property type="match status" value="1"/>
</dbReference>
<dbReference type="InterPro" id="IPR004816">
    <property type="entry name" value="HMG_CoA_Rdtase_metazoan"/>
</dbReference>
<dbReference type="Gene3D" id="3.90.770.10">
    <property type="entry name" value="3-hydroxy-3-methylglutaryl-coenzyme A Reductase, Chain A, domain 2"/>
    <property type="match status" value="1"/>
</dbReference>
<evidence type="ECO:0000256" key="7">
    <source>
        <dbReference type="ARBA" id="ARBA00022989"/>
    </source>
</evidence>
<evidence type="ECO:0000256" key="2">
    <source>
        <dbReference type="ARBA" id="ARBA00005084"/>
    </source>
</evidence>
<evidence type="ECO:0000256" key="10">
    <source>
        <dbReference type="ARBA" id="ARBA00023180"/>
    </source>
</evidence>
<keyword evidence="10" id="KW-0325">Glycoprotein</keyword>
<dbReference type="EMBL" id="MU825450">
    <property type="protein sequence ID" value="KAJ7388782.1"/>
    <property type="molecule type" value="Genomic_DNA"/>
</dbReference>
<keyword evidence="6 12" id="KW-0521">NADP</keyword>
<dbReference type="InterPro" id="IPR023076">
    <property type="entry name" value="HMG_CoA_Rdtase_CS"/>
</dbReference>
<gene>
    <name evidence="14" type="ORF">OS493_035566</name>
</gene>
<comment type="subcellular location">
    <subcellularLocation>
        <location evidence="1 12">Endoplasmic reticulum membrane</location>
        <topology evidence="1 12">Multi-pass membrane protein</topology>
    </subcellularLocation>
</comment>
<feature type="transmembrane region" description="Helical" evidence="12">
    <location>
        <begin position="61"/>
        <end position="80"/>
    </location>
</feature>
<evidence type="ECO:0000256" key="12">
    <source>
        <dbReference type="RuleBase" id="RU361219"/>
    </source>
</evidence>
<evidence type="ECO:0000256" key="4">
    <source>
        <dbReference type="ARBA" id="ARBA00022692"/>
    </source>
</evidence>
<dbReference type="FunFam" id="3.30.70.420:FF:000001">
    <property type="entry name" value="3-hydroxy-3-methylglutaryl coenzyme A reductase"/>
    <property type="match status" value="1"/>
</dbReference>
<dbReference type="SUPFAM" id="SSF56542">
    <property type="entry name" value="Substrate-binding domain of HMG-CoA reductase"/>
    <property type="match status" value="1"/>
</dbReference>
<dbReference type="CDD" id="cd00643">
    <property type="entry name" value="HMG-CoA_reductase_classI"/>
    <property type="match status" value="1"/>
</dbReference>
<dbReference type="GO" id="GO:0015936">
    <property type="term" value="P:coenzyme A metabolic process"/>
    <property type="evidence" value="ECO:0007669"/>
    <property type="project" value="InterPro"/>
</dbReference>
<dbReference type="PROSITE" id="PS00318">
    <property type="entry name" value="HMG_COA_REDUCTASE_2"/>
    <property type="match status" value="1"/>
</dbReference>
<dbReference type="SUPFAM" id="SSF55035">
    <property type="entry name" value="NAD-binding domain of HMG-CoA reductase"/>
    <property type="match status" value="1"/>
</dbReference>
<evidence type="ECO:0000313" key="15">
    <source>
        <dbReference type="Proteomes" id="UP001163046"/>
    </source>
</evidence>
<keyword evidence="7 12" id="KW-1133">Transmembrane helix</keyword>
<comment type="pathway">
    <text evidence="2 12">Metabolic intermediate biosynthesis; (R)-mevalonate biosynthesis; (R)-mevalonate from acetyl-CoA: step 3/3.</text>
</comment>
<dbReference type="GO" id="GO:0008299">
    <property type="term" value="P:isoprenoid biosynthetic process"/>
    <property type="evidence" value="ECO:0007669"/>
    <property type="project" value="InterPro"/>
</dbReference>
<dbReference type="InterPro" id="IPR009023">
    <property type="entry name" value="HMG_CoA_Rdtase_NAD(P)-bd_sf"/>
</dbReference>
<dbReference type="GO" id="GO:0005778">
    <property type="term" value="C:peroxisomal membrane"/>
    <property type="evidence" value="ECO:0007669"/>
    <property type="project" value="TreeGrafter"/>
</dbReference>
<feature type="transmembrane region" description="Helical" evidence="12">
    <location>
        <begin position="92"/>
        <end position="116"/>
    </location>
</feature>
<dbReference type="PROSITE" id="PS01192">
    <property type="entry name" value="HMG_COA_REDUCTASE_3"/>
    <property type="match status" value="1"/>
</dbReference>
<evidence type="ECO:0000256" key="5">
    <source>
        <dbReference type="ARBA" id="ARBA00022824"/>
    </source>
</evidence>
<dbReference type="InterPro" id="IPR004554">
    <property type="entry name" value="HMG_CoA_Rdtase_eu_arc"/>
</dbReference>
<dbReference type="PANTHER" id="PTHR10572:SF24">
    <property type="entry name" value="3-HYDROXY-3-METHYLGLUTARYL-COENZYME A REDUCTASE"/>
    <property type="match status" value="1"/>
</dbReference>
<dbReference type="InterPro" id="IPR023074">
    <property type="entry name" value="HMG_CoA_Rdtase_cat_sf"/>
</dbReference>
<dbReference type="GO" id="GO:0004420">
    <property type="term" value="F:hydroxymethylglutaryl-CoA reductase (NADPH) activity"/>
    <property type="evidence" value="ECO:0007669"/>
    <property type="project" value="UniProtKB-EC"/>
</dbReference>
<dbReference type="Pfam" id="PF00368">
    <property type="entry name" value="HMG-CoA_red"/>
    <property type="match status" value="1"/>
</dbReference>
<comment type="similarity">
    <text evidence="3 12">Belongs to the HMG-CoA reductase family.</text>
</comment>
<dbReference type="Pfam" id="PF12349">
    <property type="entry name" value="Sterol-sensing"/>
    <property type="match status" value="1"/>
</dbReference>
<feature type="domain" description="SSD" evidence="13">
    <location>
        <begin position="63"/>
        <end position="220"/>
    </location>
</feature>
<dbReference type="Gene3D" id="3.30.70.420">
    <property type="entry name" value="Hydroxymethylglutaryl-CoA reductase, class I/II, NAD/NADP-binding domain"/>
    <property type="match status" value="1"/>
</dbReference>
<dbReference type="InterPro" id="IPR023282">
    <property type="entry name" value="HMG_CoA_Rdtase_N"/>
</dbReference>
<keyword evidence="8 12" id="KW-0560">Oxidoreductase</keyword>
<dbReference type="AlphaFoldDB" id="A0A9X0D647"/>
<dbReference type="NCBIfam" id="TIGR00920">
    <property type="entry name" value="2A060605"/>
    <property type="match status" value="1"/>
</dbReference>
<dbReference type="GO" id="GO:0016126">
    <property type="term" value="P:sterol biosynthetic process"/>
    <property type="evidence" value="ECO:0007669"/>
    <property type="project" value="TreeGrafter"/>
</dbReference>
<feature type="transmembrane region" description="Helical" evidence="12">
    <location>
        <begin position="207"/>
        <end position="225"/>
    </location>
</feature>
<dbReference type="GO" id="GO:0005789">
    <property type="term" value="C:endoplasmic reticulum membrane"/>
    <property type="evidence" value="ECO:0007669"/>
    <property type="project" value="UniProtKB-SubCell"/>
</dbReference>
<evidence type="ECO:0000313" key="14">
    <source>
        <dbReference type="EMBL" id="KAJ7388782.1"/>
    </source>
</evidence>
<keyword evidence="5 12" id="KW-0256">Endoplasmic reticulum</keyword>
<dbReference type="InterPro" id="IPR000731">
    <property type="entry name" value="SSD"/>
</dbReference>
<reference evidence="14" key="1">
    <citation type="submission" date="2023-01" db="EMBL/GenBank/DDBJ databases">
        <title>Genome assembly of the deep-sea coral Lophelia pertusa.</title>
        <authorList>
            <person name="Herrera S."/>
            <person name="Cordes E."/>
        </authorList>
    </citation>
    <scope>NUCLEOTIDE SEQUENCE</scope>
    <source>
        <strain evidence="14">USNM1676648</strain>
        <tissue evidence="14">Polyp</tissue>
    </source>
</reference>